<reference evidence="4 5" key="1">
    <citation type="submission" date="2020-12" db="EMBL/GenBank/DDBJ databases">
        <title>Metabolic potential, ecology and presence of endohyphal bacteria is reflected in genomic diversity of Mucoromycotina.</title>
        <authorList>
            <person name="Muszewska A."/>
            <person name="Okrasinska A."/>
            <person name="Steczkiewicz K."/>
            <person name="Drgas O."/>
            <person name="Orlowska M."/>
            <person name="Perlinska-Lenart U."/>
            <person name="Aleksandrzak-Piekarczyk T."/>
            <person name="Szatraj K."/>
            <person name="Zielenkiewicz U."/>
            <person name="Pilsyk S."/>
            <person name="Malc E."/>
            <person name="Mieczkowski P."/>
            <person name="Kruszewska J.S."/>
            <person name="Biernat P."/>
            <person name="Pawlowska J."/>
        </authorList>
    </citation>
    <scope>NUCLEOTIDE SEQUENCE [LARGE SCALE GENOMIC DNA]</scope>
    <source>
        <strain evidence="4 5">CBS 142.35</strain>
    </source>
</reference>
<dbReference type="InterPro" id="IPR029058">
    <property type="entry name" value="AB_hydrolase_fold"/>
</dbReference>
<evidence type="ECO:0000313" key="5">
    <source>
        <dbReference type="Proteomes" id="UP000646827"/>
    </source>
</evidence>
<keyword evidence="1" id="KW-0378">Hydrolase</keyword>
<dbReference type="Gene3D" id="3.40.50.1820">
    <property type="entry name" value="alpha/beta hydrolase"/>
    <property type="match status" value="1"/>
</dbReference>
<organism evidence="4 5">
    <name type="scientific">Circinella minor</name>
    <dbReference type="NCBI Taxonomy" id="1195481"/>
    <lineage>
        <taxon>Eukaryota</taxon>
        <taxon>Fungi</taxon>
        <taxon>Fungi incertae sedis</taxon>
        <taxon>Mucoromycota</taxon>
        <taxon>Mucoromycotina</taxon>
        <taxon>Mucoromycetes</taxon>
        <taxon>Mucorales</taxon>
        <taxon>Lichtheimiaceae</taxon>
        <taxon>Circinella</taxon>
    </lineage>
</organism>
<dbReference type="PANTHER" id="PTHR48081">
    <property type="entry name" value="AB HYDROLASE SUPERFAMILY PROTEIN C4A8.06C"/>
    <property type="match status" value="1"/>
</dbReference>
<dbReference type="Pfam" id="PF07859">
    <property type="entry name" value="Abhydrolase_3"/>
    <property type="match status" value="1"/>
</dbReference>
<accession>A0A8H7VLQ9</accession>
<evidence type="ECO:0000256" key="2">
    <source>
        <dbReference type="SAM" id="SignalP"/>
    </source>
</evidence>
<sequence length="318" mass="36657">MDFFWAFRRWCITFLLKLAFTWRKQSHCTQIVKLISFLIPFNRQWIRVDNEHGTWIAEDIAGDKKEAIADRIEQSDAVIMWVPGGGFRFDLSLLYIRVFIQWIRALEADKNLKCIIFVPKYRTAPKYQFPIAVNDIKTTYEWLINTMHIPTSKLLIGSDDSGAALSLDLIYLHQPKFAGGIFASPYTGLEAGGESWRSNMEMDFFTAAAVDRIEENYIPEEGDQQPFRYLPDQIDLATYLPKHILITVGGNEVLLDEAGYLSSRARRGGIHVTLLQAPEQIHLWSMLPDILVKDINVRQNAVDHLVSFVEQCIRPEKY</sequence>
<dbReference type="GO" id="GO:0016787">
    <property type="term" value="F:hydrolase activity"/>
    <property type="evidence" value="ECO:0007669"/>
    <property type="project" value="UniProtKB-KW"/>
</dbReference>
<comment type="caution">
    <text evidence="4">The sequence shown here is derived from an EMBL/GenBank/DDBJ whole genome shotgun (WGS) entry which is preliminary data.</text>
</comment>
<dbReference type="AlphaFoldDB" id="A0A8H7VLQ9"/>
<evidence type="ECO:0000256" key="1">
    <source>
        <dbReference type="ARBA" id="ARBA00022801"/>
    </source>
</evidence>
<protein>
    <recommendedName>
        <fullName evidence="3">Alpha/beta hydrolase fold-3 domain-containing protein</fullName>
    </recommendedName>
</protein>
<evidence type="ECO:0000259" key="3">
    <source>
        <dbReference type="Pfam" id="PF07859"/>
    </source>
</evidence>
<dbReference type="OrthoDB" id="408631at2759"/>
<proteinExistence type="predicted"/>
<dbReference type="PANTHER" id="PTHR48081:SF8">
    <property type="entry name" value="ALPHA_BETA HYDROLASE FOLD-3 DOMAIN-CONTAINING PROTEIN-RELATED"/>
    <property type="match status" value="1"/>
</dbReference>
<dbReference type="Proteomes" id="UP000646827">
    <property type="component" value="Unassembled WGS sequence"/>
</dbReference>
<feature type="signal peptide" evidence="2">
    <location>
        <begin position="1"/>
        <end position="26"/>
    </location>
</feature>
<evidence type="ECO:0000313" key="4">
    <source>
        <dbReference type="EMBL" id="KAG2225275.1"/>
    </source>
</evidence>
<keyword evidence="2" id="KW-0732">Signal</keyword>
<gene>
    <name evidence="4" type="ORF">INT45_001499</name>
</gene>
<dbReference type="EMBL" id="JAEPRB010000030">
    <property type="protein sequence ID" value="KAG2225275.1"/>
    <property type="molecule type" value="Genomic_DNA"/>
</dbReference>
<dbReference type="InterPro" id="IPR013094">
    <property type="entry name" value="AB_hydrolase_3"/>
</dbReference>
<keyword evidence="5" id="KW-1185">Reference proteome</keyword>
<feature type="chain" id="PRO_5034349139" description="Alpha/beta hydrolase fold-3 domain-containing protein" evidence="2">
    <location>
        <begin position="27"/>
        <end position="318"/>
    </location>
</feature>
<name>A0A8H7VLQ9_9FUNG</name>
<dbReference type="SUPFAM" id="SSF53474">
    <property type="entry name" value="alpha/beta-Hydrolases"/>
    <property type="match status" value="1"/>
</dbReference>
<feature type="domain" description="Alpha/beta hydrolase fold-3" evidence="3">
    <location>
        <begin position="110"/>
        <end position="284"/>
    </location>
</feature>
<dbReference type="InterPro" id="IPR050300">
    <property type="entry name" value="GDXG_lipolytic_enzyme"/>
</dbReference>